<sequence>MAETPNGDSRDRGQPGRSRPPRARDVRRMANHRETQALERGDWARSAEEHDIGQEKLKTARNTPARRRPFRRPQDIPAPSSVETPPNDDILYDGDGNGSKATQTTVGTNLDYSGFIPLLEETYNFYDDQQQTFSQALPFCLWQHTYTELLNASILSQAKSNGDVFLCDYPDALATLSAVEINVPLPIKAYIEGATKALAPDGEVIKLNLPQIAIPQGPIAAVEAVVGGNNPHDAIDGLPSGSFGDVTADSHNAYECYVSPYITRKLIERTLEVNTMTQGNTAASRALYAARFGDWQPLPAGRYPDNAIPNGNLLGYRRPRHIKAENLNDLMECRFFNGDSILGRLAHCAHAINRTSAAVANHKGNKYAKAVFTYGNGSATLIYKKLSEDTPDGSRISNFQCMLLSPYSFSSAESNKANYFGYRRERTEEQNGACYRANDADIPGWSITRNHNFRMEGLFRPRSGLTAAQGLFYDRHREVFGEGQIHGALSSWFQRQFKRPDARLGAPKPDAKPRV</sequence>
<feature type="region of interest" description="Disordered" evidence="1">
    <location>
        <begin position="1"/>
        <end position="99"/>
    </location>
</feature>
<dbReference type="EMBL" id="LC516822">
    <property type="protein sequence ID" value="BBU41514.1"/>
    <property type="molecule type" value="Genomic_RNA"/>
</dbReference>
<proteinExistence type="predicted"/>
<evidence type="ECO:0000313" key="2">
    <source>
        <dbReference type="EMBL" id="BBU41514.1"/>
    </source>
</evidence>
<evidence type="ECO:0000256" key="1">
    <source>
        <dbReference type="SAM" id="MobiDB-lite"/>
    </source>
</evidence>
<feature type="compositionally biased region" description="Basic and acidic residues" evidence="1">
    <location>
        <begin position="22"/>
        <end position="58"/>
    </location>
</feature>
<accession>A0A6F8PZ57</accession>
<protein>
    <submittedName>
        <fullName evidence="2">Uncharacterized protein</fullName>
    </submittedName>
</protein>
<reference evidence="2" key="1">
    <citation type="journal article" date="2020" name="Viruses">
        <title>Deciphering the Virome of Culex vishnui Subgroup Mosquitoes, the Major Vectors of Japanese Encephalitis, in Japan.</title>
        <authorList>
            <person name="Faizah A.N."/>
            <person name="Kobayashi D."/>
            <person name="Isawa H."/>
            <person name="Amoa-Bosompem M."/>
            <person name="Murota K."/>
            <person name="Higa Y."/>
            <person name="Futami K."/>
            <person name="Shimada S."/>
            <person name="Kim K.S."/>
            <person name="Itokawa K."/>
            <person name="Watanabe M."/>
            <person name="Tsuda Y."/>
            <person name="Minakawa N."/>
            <person name="Miura K."/>
            <person name="Hirayama K."/>
            <person name="Sawabe K."/>
        </authorList>
    </citation>
    <scope>NUCLEOTIDE SEQUENCE</scope>
    <source>
        <strain evidence="2">17CxITNGK</strain>
    </source>
</reference>
<organism evidence="2">
    <name type="scientific">Culex tritaeniorhynchus partitivirus</name>
    <dbReference type="NCBI Taxonomy" id="2686048"/>
    <lineage>
        <taxon>Viruses</taxon>
        <taxon>Riboviria</taxon>
        <taxon>Orthornavirae</taxon>
        <taxon>Pisuviricota</taxon>
        <taxon>Duplopiviricetes</taxon>
        <taxon>Durnavirales</taxon>
        <taxon>Partitiviridae</taxon>
    </lineage>
</organism>
<name>A0A6F8PZ57_9VIRU</name>